<dbReference type="GO" id="GO:0003677">
    <property type="term" value="F:DNA binding"/>
    <property type="evidence" value="ECO:0007669"/>
    <property type="project" value="UniProtKB-KW"/>
</dbReference>
<dbReference type="Proteomes" id="UP000019598">
    <property type="component" value="Unassembled WGS sequence"/>
</dbReference>
<evidence type="ECO:0000256" key="3">
    <source>
        <dbReference type="ARBA" id="ARBA00023163"/>
    </source>
</evidence>
<dbReference type="PROSITE" id="PS01117">
    <property type="entry name" value="HTH_MARR_1"/>
    <property type="match status" value="1"/>
</dbReference>
<keyword evidence="1" id="KW-0805">Transcription regulation</keyword>
<dbReference type="AlphaFoldDB" id="R9L582"/>
<proteinExistence type="predicted"/>
<protein>
    <recommendedName>
        <fullName evidence="4">HTH marR-type domain-containing protein</fullName>
    </recommendedName>
</protein>
<dbReference type="InterPro" id="IPR036390">
    <property type="entry name" value="WH_DNA-bd_sf"/>
</dbReference>
<evidence type="ECO:0000256" key="1">
    <source>
        <dbReference type="ARBA" id="ARBA00023015"/>
    </source>
</evidence>
<dbReference type="GO" id="GO:0006950">
    <property type="term" value="P:response to stress"/>
    <property type="evidence" value="ECO:0007669"/>
    <property type="project" value="TreeGrafter"/>
</dbReference>
<dbReference type="CDD" id="cd00090">
    <property type="entry name" value="HTH_ARSR"/>
    <property type="match status" value="1"/>
</dbReference>
<dbReference type="PANTHER" id="PTHR33164">
    <property type="entry name" value="TRANSCRIPTIONAL REGULATOR, MARR FAMILY"/>
    <property type="match status" value="1"/>
</dbReference>
<evidence type="ECO:0000313" key="6">
    <source>
        <dbReference type="Proteomes" id="UP000019598"/>
    </source>
</evidence>
<keyword evidence="2" id="KW-0238">DNA-binding</keyword>
<evidence type="ECO:0000259" key="4">
    <source>
        <dbReference type="PROSITE" id="PS50995"/>
    </source>
</evidence>
<dbReference type="Pfam" id="PF12802">
    <property type="entry name" value="MarR_2"/>
    <property type="match status" value="1"/>
</dbReference>
<feature type="domain" description="HTH marR-type" evidence="4">
    <location>
        <begin position="4"/>
        <end position="136"/>
    </location>
</feature>
<dbReference type="STRING" id="1235795.C812_04127"/>
<dbReference type="RefSeq" id="WP_016314491.1">
    <property type="nucleotide sequence ID" value="NZ_KE159655.1"/>
</dbReference>
<evidence type="ECO:0000256" key="2">
    <source>
        <dbReference type="ARBA" id="ARBA00023125"/>
    </source>
</evidence>
<dbReference type="PANTHER" id="PTHR33164:SF43">
    <property type="entry name" value="HTH-TYPE TRANSCRIPTIONAL REPRESSOR YETL"/>
    <property type="match status" value="1"/>
</dbReference>
<dbReference type="HOGENOM" id="CLU_083287_18_2_9"/>
<name>R9L582_9BACL</name>
<sequence>MNSPPQIYRDLGLMMRPLAVQINEILREHGIQPLEWIVLVELIQDEALTAADLAQRLTIEKPNVTRILKDLVQAGYVSVEISREDKRKKHLHVTEKGRAIYRQVRVFIDALDREITAGITEEEQQLFLNIIHRIRQNIIKGVGEKGSEWN</sequence>
<accession>R9L582</accession>
<gene>
    <name evidence="5" type="ORF">C812_04127</name>
</gene>
<dbReference type="OrthoDB" id="9799663at2"/>
<dbReference type="EMBL" id="ASSZ01000037">
    <property type="protein sequence ID" value="EOS53576.1"/>
    <property type="molecule type" value="Genomic_DNA"/>
</dbReference>
<evidence type="ECO:0000313" key="5">
    <source>
        <dbReference type="EMBL" id="EOS53576.1"/>
    </source>
</evidence>
<dbReference type="PATRIC" id="fig|1235795.3.peg.4090"/>
<organism evidence="5 6">
    <name type="scientific">Paenibacillus barengoltzii G22</name>
    <dbReference type="NCBI Taxonomy" id="1235795"/>
    <lineage>
        <taxon>Bacteria</taxon>
        <taxon>Bacillati</taxon>
        <taxon>Bacillota</taxon>
        <taxon>Bacilli</taxon>
        <taxon>Bacillales</taxon>
        <taxon>Paenibacillaceae</taxon>
        <taxon>Paenibacillus</taxon>
    </lineage>
</organism>
<comment type="caution">
    <text evidence="5">The sequence shown here is derived from an EMBL/GenBank/DDBJ whole genome shotgun (WGS) entry which is preliminary data.</text>
</comment>
<dbReference type="SMART" id="SM00347">
    <property type="entry name" value="HTH_MARR"/>
    <property type="match status" value="1"/>
</dbReference>
<dbReference type="GeneID" id="43347012"/>
<reference evidence="5 6" key="1">
    <citation type="submission" date="2013-04" db="EMBL/GenBank/DDBJ databases">
        <title>The Genome Sequence of Paenibacillus barengoltzii G22.</title>
        <authorList>
            <consortium name="The Broad Institute Genomics Platform"/>
            <consortium name="The Broad Institute Genome Sequencing Center for Infectious Disease"/>
            <person name="Earl A."/>
            <person name="Xavier R."/>
            <person name="Elson C."/>
            <person name="Duck W."/>
            <person name="Walker B."/>
            <person name="Young S."/>
            <person name="Zeng Q."/>
            <person name="Gargeya S."/>
            <person name="Fitzgerald M."/>
            <person name="Haas B."/>
            <person name="Abouelleil A."/>
            <person name="Allen A.W."/>
            <person name="Alvarado L."/>
            <person name="Arachchi H.M."/>
            <person name="Berlin A.M."/>
            <person name="Chapman S.B."/>
            <person name="Gainer-Dewar J."/>
            <person name="Goldberg J."/>
            <person name="Griggs A."/>
            <person name="Gujja S."/>
            <person name="Hansen M."/>
            <person name="Howarth C."/>
            <person name="Imamovic A."/>
            <person name="Ireland A."/>
            <person name="Larimer J."/>
            <person name="McCowan C."/>
            <person name="Murphy C."/>
            <person name="Pearson M."/>
            <person name="Poon T.W."/>
            <person name="Priest M."/>
            <person name="Roberts A."/>
            <person name="Saif S."/>
            <person name="Shea T."/>
            <person name="Sisk P."/>
            <person name="Sykes S."/>
            <person name="Wortman J."/>
            <person name="Nusbaum C."/>
            <person name="Birren B."/>
        </authorList>
    </citation>
    <scope>NUCLEOTIDE SEQUENCE [LARGE SCALE GENOMIC DNA]</scope>
    <source>
        <strain evidence="5 6">G22</strain>
    </source>
</reference>
<dbReference type="InterPro" id="IPR000835">
    <property type="entry name" value="HTH_MarR-typ"/>
</dbReference>
<dbReference type="InterPro" id="IPR011991">
    <property type="entry name" value="ArsR-like_HTH"/>
</dbReference>
<dbReference type="SUPFAM" id="SSF46785">
    <property type="entry name" value="Winged helix' DNA-binding domain"/>
    <property type="match status" value="1"/>
</dbReference>
<dbReference type="Gene3D" id="1.10.10.10">
    <property type="entry name" value="Winged helix-like DNA-binding domain superfamily/Winged helix DNA-binding domain"/>
    <property type="match status" value="1"/>
</dbReference>
<dbReference type="PROSITE" id="PS50995">
    <property type="entry name" value="HTH_MARR_2"/>
    <property type="match status" value="1"/>
</dbReference>
<dbReference type="InterPro" id="IPR036388">
    <property type="entry name" value="WH-like_DNA-bd_sf"/>
</dbReference>
<dbReference type="InterPro" id="IPR039422">
    <property type="entry name" value="MarR/SlyA-like"/>
</dbReference>
<dbReference type="PRINTS" id="PR00598">
    <property type="entry name" value="HTHMARR"/>
</dbReference>
<dbReference type="InterPro" id="IPR023187">
    <property type="entry name" value="Tscrpt_reg_MarR-type_CS"/>
</dbReference>
<keyword evidence="3" id="KW-0804">Transcription</keyword>
<dbReference type="GO" id="GO:0003700">
    <property type="term" value="F:DNA-binding transcription factor activity"/>
    <property type="evidence" value="ECO:0007669"/>
    <property type="project" value="InterPro"/>
</dbReference>